<accession>A0A3P7VGL5</accession>
<evidence type="ECO:0000256" key="6">
    <source>
        <dbReference type="SAM" id="MobiDB-lite"/>
    </source>
</evidence>
<evidence type="ECO:0000256" key="4">
    <source>
        <dbReference type="ARBA" id="ARBA00023117"/>
    </source>
</evidence>
<dbReference type="GO" id="GO:0005524">
    <property type="term" value="F:ATP binding"/>
    <property type="evidence" value="ECO:0007669"/>
    <property type="project" value="UniProtKB-KW"/>
</dbReference>
<name>A0A3P7VGL5_RODNA</name>
<dbReference type="SUPFAM" id="SSF52540">
    <property type="entry name" value="P-loop containing nucleoside triphosphate hydrolases"/>
    <property type="match status" value="1"/>
</dbReference>
<gene>
    <name evidence="9" type="ORF">HNAJ_LOCUS4605</name>
</gene>
<protein>
    <recommendedName>
        <fullName evidence="8">AAA+ ATPase domain-containing protein</fullName>
    </recommendedName>
</protein>
<dbReference type="OrthoDB" id="5421at2759"/>
<reference evidence="9 10" key="1">
    <citation type="submission" date="2018-11" db="EMBL/GenBank/DDBJ databases">
        <authorList>
            <consortium name="Pathogen Informatics"/>
        </authorList>
    </citation>
    <scope>NUCLEOTIDE SEQUENCE [LARGE SCALE GENOMIC DNA]</scope>
</reference>
<evidence type="ECO:0000313" key="10">
    <source>
        <dbReference type="Proteomes" id="UP000278807"/>
    </source>
</evidence>
<evidence type="ECO:0000256" key="2">
    <source>
        <dbReference type="ARBA" id="ARBA00022741"/>
    </source>
</evidence>
<dbReference type="GO" id="GO:0003682">
    <property type="term" value="F:chromatin binding"/>
    <property type="evidence" value="ECO:0007669"/>
    <property type="project" value="TreeGrafter"/>
</dbReference>
<keyword evidence="7" id="KW-0732">Signal</keyword>
<dbReference type="Pfam" id="PF00004">
    <property type="entry name" value="AAA"/>
    <property type="match status" value="1"/>
</dbReference>
<dbReference type="InterPro" id="IPR041569">
    <property type="entry name" value="AAA_lid_3"/>
</dbReference>
<dbReference type="GO" id="GO:0042393">
    <property type="term" value="F:histone binding"/>
    <property type="evidence" value="ECO:0007669"/>
    <property type="project" value="TreeGrafter"/>
</dbReference>
<proteinExistence type="inferred from homology"/>
<organism evidence="9 10">
    <name type="scientific">Rodentolepis nana</name>
    <name type="common">Dwarf tapeworm</name>
    <name type="synonym">Hymenolepis nana</name>
    <dbReference type="NCBI Taxonomy" id="102285"/>
    <lineage>
        <taxon>Eukaryota</taxon>
        <taxon>Metazoa</taxon>
        <taxon>Spiralia</taxon>
        <taxon>Lophotrochozoa</taxon>
        <taxon>Platyhelminthes</taxon>
        <taxon>Cestoda</taxon>
        <taxon>Eucestoda</taxon>
        <taxon>Cyclophyllidea</taxon>
        <taxon>Hymenolepididae</taxon>
        <taxon>Rodentolepis</taxon>
    </lineage>
</organism>
<evidence type="ECO:0000313" key="9">
    <source>
        <dbReference type="EMBL" id="VDO00465.1"/>
    </source>
</evidence>
<dbReference type="AlphaFoldDB" id="A0A3P7VGL5"/>
<feature type="domain" description="AAA+ ATPase" evidence="8">
    <location>
        <begin position="156"/>
        <end position="314"/>
    </location>
</feature>
<dbReference type="EMBL" id="UZAE01003364">
    <property type="protein sequence ID" value="VDO00465.1"/>
    <property type="molecule type" value="Genomic_DNA"/>
</dbReference>
<evidence type="ECO:0000256" key="3">
    <source>
        <dbReference type="ARBA" id="ARBA00022840"/>
    </source>
</evidence>
<evidence type="ECO:0000256" key="7">
    <source>
        <dbReference type="SAM" id="SignalP"/>
    </source>
</evidence>
<comment type="similarity">
    <text evidence="1 5">Belongs to the AAA ATPase family.</text>
</comment>
<sequence length="407" mass="45743">MICIQQLCYVFLFFSFFPPSSNHVHPDSISTSLSDRDNEEAGRSDRYTATSRPLQRPTSRRNDHSEEQLEESYRRQAADLLRPLNFKSTEEKAPLRNRFIPNAGGTTTSVEPIECFDSNVTFDEVAGLHEQIQTLRESVVLPLVYPELFQSKTIEPPRGVLFHGPPGTGKTLLARALANECTRMSSGEGLASTIPGVSAANARPIAFFMRKGADVLSKWVGETERMLRDLFEEAHRLKPSIIFFDELDGLAPVRSSRQDQVHSSIVATLLSLMDGLDRRPGVVVIGATNRPDAIDPALRRPGRFDREFHFKLPNMDTRRRILQINTAKWDPKPDDQLLDYLASETTGYCGADMKALTTEACLCCLRRQYPQIYESKVKLDIDLKYLVVSLPLGRSSVNTHSTLDISK</sequence>
<feature type="chain" id="PRO_5018210031" description="AAA+ ATPase domain-containing protein" evidence="7">
    <location>
        <begin position="23"/>
        <end position="407"/>
    </location>
</feature>
<dbReference type="GO" id="GO:0016887">
    <property type="term" value="F:ATP hydrolysis activity"/>
    <property type="evidence" value="ECO:0007669"/>
    <property type="project" value="InterPro"/>
</dbReference>
<dbReference type="Pfam" id="PF17862">
    <property type="entry name" value="AAA_lid_3"/>
    <property type="match status" value="1"/>
</dbReference>
<dbReference type="InterPro" id="IPR003959">
    <property type="entry name" value="ATPase_AAA_core"/>
</dbReference>
<dbReference type="InterPro" id="IPR027417">
    <property type="entry name" value="P-loop_NTPase"/>
</dbReference>
<evidence type="ECO:0000259" key="8">
    <source>
        <dbReference type="SMART" id="SM00382"/>
    </source>
</evidence>
<dbReference type="InterPro" id="IPR003960">
    <property type="entry name" value="ATPase_AAA_CS"/>
</dbReference>
<dbReference type="Proteomes" id="UP000278807">
    <property type="component" value="Unassembled WGS sequence"/>
</dbReference>
<dbReference type="InterPro" id="IPR003593">
    <property type="entry name" value="AAA+_ATPase"/>
</dbReference>
<evidence type="ECO:0000256" key="5">
    <source>
        <dbReference type="RuleBase" id="RU003651"/>
    </source>
</evidence>
<feature type="compositionally biased region" description="Basic and acidic residues" evidence="6">
    <location>
        <begin position="34"/>
        <end position="46"/>
    </location>
</feature>
<dbReference type="FunFam" id="3.40.50.300:FF:000061">
    <property type="entry name" value="ATPase family, AAA domain-containing 2"/>
    <property type="match status" value="1"/>
</dbReference>
<dbReference type="GO" id="GO:0006334">
    <property type="term" value="P:nucleosome assembly"/>
    <property type="evidence" value="ECO:0007669"/>
    <property type="project" value="TreeGrafter"/>
</dbReference>
<dbReference type="GO" id="GO:0045815">
    <property type="term" value="P:transcription initiation-coupled chromatin remodeling"/>
    <property type="evidence" value="ECO:0007669"/>
    <property type="project" value="TreeGrafter"/>
</dbReference>
<keyword evidence="2 5" id="KW-0547">Nucleotide-binding</keyword>
<evidence type="ECO:0000256" key="1">
    <source>
        <dbReference type="ARBA" id="ARBA00006914"/>
    </source>
</evidence>
<feature type="compositionally biased region" description="Polar residues" evidence="6">
    <location>
        <begin position="47"/>
        <end position="57"/>
    </location>
</feature>
<dbReference type="PANTHER" id="PTHR23069:SF0">
    <property type="entry name" value="TAT-BINDING HOMOLOG 7"/>
    <property type="match status" value="1"/>
</dbReference>
<dbReference type="Gene3D" id="3.40.50.300">
    <property type="entry name" value="P-loop containing nucleotide triphosphate hydrolases"/>
    <property type="match status" value="1"/>
</dbReference>
<dbReference type="PROSITE" id="PS00674">
    <property type="entry name" value="AAA"/>
    <property type="match status" value="1"/>
</dbReference>
<feature type="compositionally biased region" description="Basic and acidic residues" evidence="6">
    <location>
        <begin position="60"/>
        <end position="73"/>
    </location>
</feature>
<dbReference type="Gene3D" id="1.10.8.60">
    <property type="match status" value="1"/>
</dbReference>
<dbReference type="GO" id="GO:0005634">
    <property type="term" value="C:nucleus"/>
    <property type="evidence" value="ECO:0007669"/>
    <property type="project" value="TreeGrafter"/>
</dbReference>
<keyword evidence="10" id="KW-1185">Reference proteome</keyword>
<feature type="region of interest" description="Disordered" evidence="6">
    <location>
        <begin position="25"/>
        <end position="73"/>
    </location>
</feature>
<keyword evidence="3 5" id="KW-0067">ATP-binding</keyword>
<dbReference type="PANTHER" id="PTHR23069">
    <property type="entry name" value="AAA DOMAIN-CONTAINING"/>
    <property type="match status" value="1"/>
</dbReference>
<dbReference type="SMART" id="SM00382">
    <property type="entry name" value="AAA"/>
    <property type="match status" value="1"/>
</dbReference>
<feature type="signal peptide" evidence="7">
    <location>
        <begin position="1"/>
        <end position="22"/>
    </location>
</feature>
<dbReference type="InterPro" id="IPR045199">
    <property type="entry name" value="ATAD2-like"/>
</dbReference>
<dbReference type="GO" id="GO:0006337">
    <property type="term" value="P:nucleosome disassembly"/>
    <property type="evidence" value="ECO:0007669"/>
    <property type="project" value="TreeGrafter"/>
</dbReference>
<keyword evidence="4" id="KW-0103">Bromodomain</keyword>